<protein>
    <submittedName>
        <fullName evidence="1">Uncharacterized protein</fullName>
    </submittedName>
</protein>
<proteinExistence type="predicted"/>
<evidence type="ECO:0000313" key="1">
    <source>
        <dbReference type="EMBL" id="KAF0445740.1"/>
    </source>
</evidence>
<dbReference type="AlphaFoldDB" id="A0A8H4A7Z5"/>
<name>A0A8H4A7Z5_GIGMA</name>
<gene>
    <name evidence="1" type="ORF">F8M41_003065</name>
</gene>
<accession>A0A8H4A7Z5</accession>
<comment type="caution">
    <text evidence="1">The sequence shown here is derived from an EMBL/GenBank/DDBJ whole genome shotgun (WGS) entry which is preliminary data.</text>
</comment>
<organism evidence="1 2">
    <name type="scientific">Gigaspora margarita</name>
    <dbReference type="NCBI Taxonomy" id="4874"/>
    <lineage>
        <taxon>Eukaryota</taxon>
        <taxon>Fungi</taxon>
        <taxon>Fungi incertae sedis</taxon>
        <taxon>Mucoromycota</taxon>
        <taxon>Glomeromycotina</taxon>
        <taxon>Glomeromycetes</taxon>
        <taxon>Diversisporales</taxon>
        <taxon>Gigasporaceae</taxon>
        <taxon>Gigaspora</taxon>
    </lineage>
</organism>
<evidence type="ECO:0000313" key="2">
    <source>
        <dbReference type="Proteomes" id="UP000439903"/>
    </source>
</evidence>
<reference evidence="1 2" key="1">
    <citation type="journal article" date="2019" name="Environ. Microbiol.">
        <title>At the nexus of three kingdoms: the genome of the mycorrhizal fungus Gigaspora margarita provides insights into plant, endobacterial and fungal interactions.</title>
        <authorList>
            <person name="Venice F."/>
            <person name="Ghignone S."/>
            <person name="Salvioli di Fossalunga A."/>
            <person name="Amselem J."/>
            <person name="Novero M."/>
            <person name="Xianan X."/>
            <person name="Sedzielewska Toro K."/>
            <person name="Morin E."/>
            <person name="Lipzen A."/>
            <person name="Grigoriev I.V."/>
            <person name="Henrissat B."/>
            <person name="Martin F.M."/>
            <person name="Bonfante P."/>
        </authorList>
    </citation>
    <scope>NUCLEOTIDE SEQUENCE [LARGE SCALE GENOMIC DNA]</scope>
    <source>
        <strain evidence="1 2">BEG34</strain>
    </source>
</reference>
<keyword evidence="2" id="KW-1185">Reference proteome</keyword>
<sequence length="196" mass="23025">MIELDSTITKVNNINELGKIDIGKDDTQSTKDIKDDIPIEEGYQKFIKIENKIIINKTKSNIATYHPKGTVKENKTYDLITPELYYQDEISLRKAYKDWKKRINKRQIDNNTDKVEKMNMKTHRNGTHDKIIECYSKININKGPDIINNLEYTGEMWKKRIETLKGVTKKFKEADPNELKKQEEYKPNNLNHSCTT</sequence>
<dbReference type="Proteomes" id="UP000439903">
    <property type="component" value="Unassembled WGS sequence"/>
</dbReference>
<dbReference type="EMBL" id="WTPW01001264">
    <property type="protein sequence ID" value="KAF0445740.1"/>
    <property type="molecule type" value="Genomic_DNA"/>
</dbReference>